<name>A0A8H3ZGK8_VENIN</name>
<feature type="binding site" evidence="2">
    <location>
        <position position="94"/>
    </location>
    <ligand>
        <name>L-glutamate</name>
        <dbReference type="ChEBI" id="CHEBI:29985"/>
    </ligand>
</feature>
<gene>
    <name evidence="5" type="ORF">BLS_004807</name>
    <name evidence="7" type="ORF">EG327_000175</name>
    <name evidence="6" type="ORF">EG328_000881</name>
</gene>
<evidence type="ECO:0000313" key="7">
    <source>
        <dbReference type="EMBL" id="KAE9991286.1"/>
    </source>
</evidence>
<dbReference type="OrthoDB" id="1081007at2759"/>
<dbReference type="Proteomes" id="UP000433883">
    <property type="component" value="Unassembled WGS sequence"/>
</dbReference>
<evidence type="ECO:0000313" key="8">
    <source>
        <dbReference type="Proteomes" id="UP000447873"/>
    </source>
</evidence>
<sequence length="568" mass="60138">MRGLKSLVLACLAVAIEAAPAAFSSNKLGAVSSESSVCTQIGIDLLKAGGTAADALVGTVFCVGVVAPYHSGIGGGGFMLVRNASGSYEFVDFRETMPAAGFTDMYKNNSAASLYGGLASGVPGELRGTEYLHKKYGKLPWATVMKPAIDLAYHGFTVTEDTVHYFERTTPEFFGSASFLTEDPSWAIDFAPKGKLLGIGDTLTRKRYAGTLQEIATKGADAFYKGPIAEATIDAVRNANASKGIMTLKDLANYSVITSKPPVSIDYRDYKITAGSAPSGGAVVLSVMKAIEGYSGMGDPSQVTLSTQRIVEATRFAYGQRTLLGDPAFVSNLDVYQNEMVNATTAARTRSLISDTQTQNVSHYNPSGFVVLTDHGTSAITVADKSGLVIALTTTVNTLFGSQVMVPSTGVIMNNEMNDFSIPGTTNAFGYVASPDNYVQPGKRPLSSISPTIVENKATGKFYFATGAAGGSRIITSVLQSLWNVLDKNMTSLEAVKAPRWHNQLLPNVLEMELSYDNKTVAALKAKAHNITRVAISASDLSVVRQFADGTFEAAGETRMHNASGLVV</sequence>
<dbReference type="PRINTS" id="PR01210">
    <property type="entry name" value="GGTRANSPTASE"/>
</dbReference>
<feature type="signal peptide" evidence="4">
    <location>
        <begin position="1"/>
        <end position="18"/>
    </location>
</feature>
<feature type="binding site" evidence="2">
    <location>
        <begin position="395"/>
        <end position="397"/>
    </location>
    <ligand>
        <name>L-glutamate</name>
        <dbReference type="ChEBI" id="CHEBI:29985"/>
    </ligand>
</feature>
<protein>
    <recommendedName>
        <fullName evidence="3">Glutathione hydrolase</fullName>
        <ecNumber evidence="3">2.3.2.2</ecNumber>
        <ecNumber evidence="3">3.4.19.13</ecNumber>
    </recommendedName>
    <alternativeName>
        <fullName evidence="3">Gamma-glutamyltransferase</fullName>
    </alternativeName>
    <alternativeName>
        <fullName evidence="3">Gamma-glutamyltranspeptidase</fullName>
    </alternativeName>
</protein>
<dbReference type="Gene3D" id="3.60.20.40">
    <property type="match status" value="1"/>
</dbReference>
<comment type="pathway">
    <text evidence="3">Sulfur metabolism; glutathione metabolism.</text>
</comment>
<evidence type="ECO:0000256" key="3">
    <source>
        <dbReference type="RuleBase" id="RU368068"/>
    </source>
</evidence>
<comment type="catalytic activity">
    <reaction evidence="3">
        <text>an N-terminal (5-L-glutamyl)-[peptide] + an alpha-amino acid = 5-L-glutamyl amino acid + an N-terminal L-alpha-aminoacyl-[peptide]</text>
        <dbReference type="Rhea" id="RHEA:23904"/>
        <dbReference type="Rhea" id="RHEA-COMP:9780"/>
        <dbReference type="Rhea" id="RHEA-COMP:9795"/>
        <dbReference type="ChEBI" id="CHEBI:77644"/>
        <dbReference type="ChEBI" id="CHEBI:78597"/>
        <dbReference type="ChEBI" id="CHEBI:78599"/>
        <dbReference type="ChEBI" id="CHEBI:78608"/>
        <dbReference type="EC" id="2.3.2.2"/>
    </reaction>
</comment>
<dbReference type="InterPro" id="IPR043137">
    <property type="entry name" value="GGT_ssub_C"/>
</dbReference>
<feature type="binding site" evidence="2">
    <location>
        <position position="471"/>
    </location>
    <ligand>
        <name>L-glutamate</name>
        <dbReference type="ChEBI" id="CHEBI:29985"/>
    </ligand>
</feature>
<evidence type="ECO:0000256" key="1">
    <source>
        <dbReference type="PIRSR" id="PIRSR600101-1"/>
    </source>
</evidence>
<dbReference type="EC" id="3.4.19.13" evidence="3"/>
<accession>A0A8H3ZGK8</accession>
<feature type="binding site" evidence="2">
    <location>
        <position position="419"/>
    </location>
    <ligand>
        <name>L-glutamate</name>
        <dbReference type="ChEBI" id="CHEBI:29985"/>
    </ligand>
</feature>
<keyword evidence="9" id="KW-1185">Reference proteome</keyword>
<dbReference type="Pfam" id="PF01019">
    <property type="entry name" value="G_glu_transpept"/>
    <property type="match status" value="1"/>
</dbReference>
<keyword evidence="3" id="KW-0378">Hydrolase</keyword>
<dbReference type="GO" id="GO:0006751">
    <property type="term" value="P:glutathione catabolic process"/>
    <property type="evidence" value="ECO:0007669"/>
    <property type="project" value="UniProtKB-UniRule"/>
</dbReference>
<feature type="binding site" evidence="2">
    <location>
        <begin position="447"/>
        <end position="448"/>
    </location>
    <ligand>
        <name>L-glutamate</name>
        <dbReference type="ChEBI" id="CHEBI:29985"/>
    </ligand>
</feature>
<dbReference type="EMBL" id="WNWR01000101">
    <property type="protein sequence ID" value="KAE9991286.1"/>
    <property type="molecule type" value="Genomic_DNA"/>
</dbReference>
<proteinExistence type="predicted"/>
<feature type="chain" id="PRO_5044691182" description="Glutathione hydrolase" evidence="4">
    <location>
        <begin position="19"/>
        <end position="568"/>
    </location>
</feature>
<dbReference type="GO" id="GO:0103068">
    <property type="term" value="F:leukotriene C4 gamma-glutamyl transferase activity"/>
    <property type="evidence" value="ECO:0007669"/>
    <property type="project" value="UniProtKB-EC"/>
</dbReference>
<evidence type="ECO:0000313" key="6">
    <source>
        <dbReference type="EMBL" id="KAE9979396.1"/>
    </source>
</evidence>
<comment type="catalytic activity">
    <reaction evidence="3">
        <text>glutathione + H2O = L-cysteinylglycine + L-glutamate</text>
        <dbReference type="Rhea" id="RHEA:28807"/>
        <dbReference type="ChEBI" id="CHEBI:15377"/>
        <dbReference type="ChEBI" id="CHEBI:29985"/>
        <dbReference type="ChEBI" id="CHEBI:57925"/>
        <dbReference type="ChEBI" id="CHEBI:61694"/>
        <dbReference type="EC" id="3.4.19.13"/>
    </reaction>
</comment>
<dbReference type="SUPFAM" id="SSF56235">
    <property type="entry name" value="N-terminal nucleophile aminohydrolases (Ntn hydrolases)"/>
    <property type="match status" value="1"/>
</dbReference>
<feature type="active site" description="Nucleophile" evidence="1">
    <location>
        <position position="377"/>
    </location>
</feature>
<dbReference type="InterPro" id="IPR043138">
    <property type="entry name" value="GGT_lsub"/>
</dbReference>
<dbReference type="GO" id="GO:0036374">
    <property type="term" value="F:glutathione hydrolase activity"/>
    <property type="evidence" value="ECO:0007669"/>
    <property type="project" value="UniProtKB-UniRule"/>
</dbReference>
<comment type="catalytic activity">
    <reaction evidence="3">
        <text>an S-substituted glutathione + H2O = an S-substituted L-cysteinylglycine + L-glutamate</text>
        <dbReference type="Rhea" id="RHEA:59468"/>
        <dbReference type="ChEBI" id="CHEBI:15377"/>
        <dbReference type="ChEBI" id="CHEBI:29985"/>
        <dbReference type="ChEBI" id="CHEBI:90779"/>
        <dbReference type="ChEBI" id="CHEBI:143103"/>
        <dbReference type="EC" id="3.4.19.13"/>
    </reaction>
</comment>
<dbReference type="FunFam" id="1.10.246.130:FF:000001">
    <property type="entry name" value="Gamma-glutamyltransferase 5 isoform 1"/>
    <property type="match status" value="1"/>
</dbReference>
<reference evidence="7 9" key="1">
    <citation type="submission" date="2019-07" db="EMBL/GenBank/DDBJ databases">
        <title>Venturia inaequalis Genome Resource.</title>
        <authorList>
            <person name="Lichtner F.J."/>
        </authorList>
    </citation>
    <scope>NUCLEOTIDE SEQUENCE [LARGE SCALE GENOMIC DNA]</scope>
    <source>
        <strain evidence="6 8">120213</strain>
        <strain evidence="5">Bline_iso_100314</strain>
        <strain evidence="7 9">DMI_063113</strain>
    </source>
</reference>
<dbReference type="UniPathway" id="UPA00204"/>
<comment type="function">
    <text evidence="3">Cleaves the gamma-glutamyl peptide bond of glutathione and glutathione conjugates.</text>
</comment>
<evidence type="ECO:0000256" key="4">
    <source>
        <dbReference type="SAM" id="SignalP"/>
    </source>
</evidence>
<evidence type="ECO:0000313" key="5">
    <source>
        <dbReference type="EMBL" id="KAE9970639.1"/>
    </source>
</evidence>
<keyword evidence="3" id="KW-0012">Acyltransferase</keyword>
<dbReference type="EMBL" id="WNWQ01000319">
    <property type="protein sequence ID" value="KAE9970639.1"/>
    <property type="molecule type" value="Genomic_DNA"/>
</dbReference>
<dbReference type="InterPro" id="IPR000101">
    <property type="entry name" value="GGT_peptidase"/>
</dbReference>
<evidence type="ECO:0000256" key="2">
    <source>
        <dbReference type="PIRSR" id="PIRSR600101-2"/>
    </source>
</evidence>
<dbReference type="EMBL" id="WNWS01000119">
    <property type="protein sequence ID" value="KAE9979396.1"/>
    <property type="molecule type" value="Genomic_DNA"/>
</dbReference>
<dbReference type="InterPro" id="IPR029055">
    <property type="entry name" value="Ntn_hydrolases_N"/>
</dbReference>
<dbReference type="NCBIfam" id="TIGR00066">
    <property type="entry name" value="g_glut_trans"/>
    <property type="match status" value="1"/>
</dbReference>
<dbReference type="Proteomes" id="UP000447873">
    <property type="component" value="Unassembled WGS sequence"/>
</dbReference>
<dbReference type="AlphaFoldDB" id="A0A8H3ZGK8"/>
<organism evidence="7 9">
    <name type="scientific">Venturia inaequalis</name>
    <name type="common">Apple scab fungus</name>
    <dbReference type="NCBI Taxonomy" id="5025"/>
    <lineage>
        <taxon>Eukaryota</taxon>
        <taxon>Fungi</taxon>
        <taxon>Dikarya</taxon>
        <taxon>Ascomycota</taxon>
        <taxon>Pezizomycotina</taxon>
        <taxon>Dothideomycetes</taxon>
        <taxon>Pleosporomycetidae</taxon>
        <taxon>Venturiales</taxon>
        <taxon>Venturiaceae</taxon>
        <taxon>Venturia</taxon>
    </lineage>
</organism>
<evidence type="ECO:0000313" key="9">
    <source>
        <dbReference type="Proteomes" id="UP000490939"/>
    </source>
</evidence>
<dbReference type="PANTHER" id="PTHR11686">
    <property type="entry name" value="GAMMA GLUTAMYL TRANSPEPTIDASE"/>
    <property type="match status" value="1"/>
</dbReference>
<keyword evidence="4" id="KW-0732">Signal</keyword>
<dbReference type="Gene3D" id="1.10.246.130">
    <property type="match status" value="1"/>
</dbReference>
<dbReference type="GO" id="GO:0005886">
    <property type="term" value="C:plasma membrane"/>
    <property type="evidence" value="ECO:0007669"/>
    <property type="project" value="TreeGrafter"/>
</dbReference>
<dbReference type="PANTHER" id="PTHR11686:SF62">
    <property type="entry name" value="GLUTATHIONE HYDROLASE"/>
    <property type="match status" value="1"/>
</dbReference>
<keyword evidence="3" id="KW-0808">Transferase</keyword>
<dbReference type="EC" id="2.3.2.2" evidence="3"/>
<comment type="caution">
    <text evidence="7">The sequence shown here is derived from an EMBL/GenBank/DDBJ whole genome shotgun (WGS) entry which is preliminary data.</text>
</comment>
<dbReference type="Proteomes" id="UP000490939">
    <property type="component" value="Unassembled WGS sequence"/>
</dbReference>